<keyword evidence="1" id="KW-0472">Membrane</keyword>
<name>A0A183JJD4_9TREM</name>
<keyword evidence="1" id="KW-0812">Transmembrane</keyword>
<dbReference type="WBParaSite" id="SCUD_0000280901-mRNA-1">
    <property type="protein sequence ID" value="SCUD_0000280901-mRNA-1"/>
    <property type="gene ID" value="SCUD_0000280901"/>
</dbReference>
<protein>
    <submittedName>
        <fullName evidence="2">Single tm domain protein</fullName>
    </submittedName>
</protein>
<proteinExistence type="predicted"/>
<accession>A0A183JJD4</accession>
<feature type="transmembrane region" description="Helical" evidence="1">
    <location>
        <begin position="48"/>
        <end position="69"/>
    </location>
</feature>
<evidence type="ECO:0000256" key="1">
    <source>
        <dbReference type="SAM" id="Phobius"/>
    </source>
</evidence>
<organism evidence="2">
    <name type="scientific">Schistosoma curassoni</name>
    <dbReference type="NCBI Taxonomy" id="6186"/>
    <lineage>
        <taxon>Eukaryota</taxon>
        <taxon>Metazoa</taxon>
        <taxon>Spiralia</taxon>
        <taxon>Lophotrochozoa</taxon>
        <taxon>Platyhelminthes</taxon>
        <taxon>Trematoda</taxon>
        <taxon>Digenea</taxon>
        <taxon>Strigeidida</taxon>
        <taxon>Schistosomatoidea</taxon>
        <taxon>Schistosomatidae</taxon>
        <taxon>Schistosoma</taxon>
    </lineage>
</organism>
<evidence type="ECO:0000313" key="2">
    <source>
        <dbReference type="WBParaSite" id="SCUD_0000280901-mRNA-1"/>
    </source>
</evidence>
<sequence>MKIKHLIIMREREGEKVIFGEKETYRTSTKSSEAVFRRRRYSLTKQPVVAELLLLLLLLIVLVVSVAFVSDIF</sequence>
<dbReference type="AlphaFoldDB" id="A0A183JJD4"/>
<reference evidence="2" key="1">
    <citation type="submission" date="2016-06" db="UniProtKB">
        <authorList>
            <consortium name="WormBaseParasite"/>
        </authorList>
    </citation>
    <scope>IDENTIFICATION</scope>
</reference>
<keyword evidence="1" id="KW-1133">Transmembrane helix</keyword>